<proteinExistence type="predicted"/>
<keyword evidence="2" id="KW-0472">Membrane</keyword>
<dbReference type="Proteomes" id="UP001500621">
    <property type="component" value="Unassembled WGS sequence"/>
</dbReference>
<keyword evidence="4" id="KW-1185">Reference proteome</keyword>
<gene>
    <name evidence="3" type="ORF">GCM10023226_04870</name>
</gene>
<evidence type="ECO:0000313" key="3">
    <source>
        <dbReference type="EMBL" id="GAA4671296.1"/>
    </source>
</evidence>
<dbReference type="RefSeq" id="WP_345262457.1">
    <property type="nucleotide sequence ID" value="NZ_BAABIM010000001.1"/>
</dbReference>
<keyword evidence="2" id="KW-1133">Transmembrane helix</keyword>
<keyword evidence="2" id="KW-0812">Transmembrane</keyword>
<evidence type="ECO:0000313" key="4">
    <source>
        <dbReference type="Proteomes" id="UP001500621"/>
    </source>
</evidence>
<accession>A0ABP8VVL3</accession>
<feature type="coiled-coil region" evidence="1">
    <location>
        <begin position="70"/>
        <end position="97"/>
    </location>
</feature>
<comment type="caution">
    <text evidence="3">The sequence shown here is derived from an EMBL/GenBank/DDBJ whole genome shotgun (WGS) entry which is preliminary data.</text>
</comment>
<organism evidence="3 4">
    <name type="scientific">Nocardioides nanhaiensis</name>
    <dbReference type="NCBI Taxonomy" id="1476871"/>
    <lineage>
        <taxon>Bacteria</taxon>
        <taxon>Bacillati</taxon>
        <taxon>Actinomycetota</taxon>
        <taxon>Actinomycetes</taxon>
        <taxon>Propionibacteriales</taxon>
        <taxon>Nocardioidaceae</taxon>
        <taxon>Nocardioides</taxon>
    </lineage>
</organism>
<name>A0ABP8VVL3_9ACTN</name>
<feature type="transmembrane region" description="Helical" evidence="2">
    <location>
        <begin position="37"/>
        <end position="60"/>
    </location>
</feature>
<evidence type="ECO:0000256" key="2">
    <source>
        <dbReference type="SAM" id="Phobius"/>
    </source>
</evidence>
<protein>
    <recommendedName>
        <fullName evidence="5">LapA family protein</fullName>
    </recommendedName>
</protein>
<reference evidence="4" key="1">
    <citation type="journal article" date="2019" name="Int. J. Syst. Evol. Microbiol.">
        <title>The Global Catalogue of Microorganisms (GCM) 10K type strain sequencing project: providing services to taxonomists for standard genome sequencing and annotation.</title>
        <authorList>
            <consortium name="The Broad Institute Genomics Platform"/>
            <consortium name="The Broad Institute Genome Sequencing Center for Infectious Disease"/>
            <person name="Wu L."/>
            <person name="Ma J."/>
        </authorList>
    </citation>
    <scope>NUCLEOTIDE SEQUENCE [LARGE SCALE GENOMIC DNA]</scope>
    <source>
        <strain evidence="4">JCM 18127</strain>
    </source>
</reference>
<evidence type="ECO:0000256" key="1">
    <source>
        <dbReference type="SAM" id="Coils"/>
    </source>
</evidence>
<evidence type="ECO:0008006" key="5">
    <source>
        <dbReference type="Google" id="ProtNLM"/>
    </source>
</evidence>
<sequence length="102" mass="10969">MLLLGLLLLLAGALVVLAALLTAEVSAGRLEILGIDLSATTFFLLGLGAGVAVLLGAVVARKGAGRTLRKRRERDQLTELSEKLERVEAERRRDHDDEGPRI</sequence>
<keyword evidence="1" id="KW-0175">Coiled coil</keyword>
<dbReference type="EMBL" id="BAABIM010000001">
    <property type="protein sequence ID" value="GAA4671296.1"/>
    <property type="molecule type" value="Genomic_DNA"/>
</dbReference>